<gene>
    <name evidence="1" type="ORF">WMG39_08990</name>
</gene>
<evidence type="ECO:0000313" key="2">
    <source>
        <dbReference type="Proteomes" id="UP001384579"/>
    </source>
</evidence>
<dbReference type="RefSeq" id="WP_340541399.1">
    <property type="nucleotide sequence ID" value="NZ_JBBLXS010000086.1"/>
</dbReference>
<accession>A0ABU8YKR6</accession>
<sequence>MLLPTTMPSTNIGVGGVGGAIGVGRDTGVIEIVVVPVDEVVVPVDEVVVPVDEVVVPVDEVVVPVDEVVVPVDEVVVPVDEVVVPVDEVVVPVDEVVVPVDEVVPINEGSVPVSRKKNDTALGIIRPPCGSIQTLNNRFSTSLLWVGSPTHPTIKFTPCGTGRKACS</sequence>
<evidence type="ECO:0000313" key="1">
    <source>
        <dbReference type="EMBL" id="MEK0184995.1"/>
    </source>
</evidence>
<name>A0ABU8YKR6_9CYAN</name>
<organism evidence="1 2">
    <name type="scientific">Microcoleus anatoxicus PTRS2</name>
    <dbReference type="NCBI Taxonomy" id="2705321"/>
    <lineage>
        <taxon>Bacteria</taxon>
        <taxon>Bacillati</taxon>
        <taxon>Cyanobacteriota</taxon>
        <taxon>Cyanophyceae</taxon>
        <taxon>Oscillatoriophycideae</taxon>
        <taxon>Oscillatoriales</taxon>
        <taxon>Microcoleaceae</taxon>
        <taxon>Microcoleus</taxon>
        <taxon>Microcoleus anatoxicus</taxon>
    </lineage>
</organism>
<dbReference type="Proteomes" id="UP001384579">
    <property type="component" value="Unassembled WGS sequence"/>
</dbReference>
<protein>
    <submittedName>
        <fullName evidence="1">Uncharacterized protein</fullName>
    </submittedName>
</protein>
<reference evidence="1 2" key="1">
    <citation type="journal article" date="2020" name="Harmful Algae">
        <title>Molecular and morphological characterization of a novel dihydroanatoxin-a producing Microcoleus species (cyanobacteria) from the Russian River, California, USA.</title>
        <authorList>
            <person name="Conklin K.Y."/>
            <person name="Stancheva R."/>
            <person name="Otten T.G."/>
            <person name="Fadness R."/>
            <person name="Boyer G.L."/>
            <person name="Read B."/>
            <person name="Zhang X."/>
            <person name="Sheath R.G."/>
        </authorList>
    </citation>
    <scope>NUCLEOTIDE SEQUENCE [LARGE SCALE GENOMIC DNA]</scope>
    <source>
        <strain evidence="1 2">PTRS2</strain>
    </source>
</reference>
<proteinExistence type="predicted"/>
<keyword evidence="2" id="KW-1185">Reference proteome</keyword>
<comment type="caution">
    <text evidence="1">The sequence shown here is derived from an EMBL/GenBank/DDBJ whole genome shotgun (WGS) entry which is preliminary data.</text>
</comment>
<dbReference type="EMBL" id="JBBLXS010000086">
    <property type="protein sequence ID" value="MEK0184995.1"/>
    <property type="molecule type" value="Genomic_DNA"/>
</dbReference>